<feature type="transmembrane region" description="Helical" evidence="3">
    <location>
        <begin position="180"/>
        <end position="201"/>
    </location>
</feature>
<gene>
    <name evidence="6" type="ORF">BCY86_09035</name>
</gene>
<feature type="transmembrane region" description="Helical" evidence="3">
    <location>
        <begin position="471"/>
        <end position="491"/>
    </location>
</feature>
<dbReference type="GO" id="GO:0015232">
    <property type="term" value="F:heme transmembrane transporter activity"/>
    <property type="evidence" value="ECO:0007669"/>
    <property type="project" value="InterPro"/>
</dbReference>
<reference evidence="6 7" key="1">
    <citation type="submission" date="2016-08" db="EMBL/GenBank/DDBJ databases">
        <title>Identification and validation of antigenic proteins from Pajaroellobacter abortibovis using de-novo genome sequence assembly and reverse vaccinology.</title>
        <authorList>
            <person name="Welly B.T."/>
            <person name="Miller M.R."/>
            <person name="Stott J.L."/>
            <person name="Blanchard M.T."/>
            <person name="Islas-Trejo A.D."/>
            <person name="O'Rourke S.M."/>
            <person name="Young A.E."/>
            <person name="Medrano J.F."/>
            <person name="Van Eenennaam A.L."/>
        </authorList>
    </citation>
    <scope>NUCLEOTIDE SEQUENCE [LARGE SCALE GENOMIC DNA]</scope>
    <source>
        <strain evidence="6 7">BTF92-0548A/99-0131</strain>
    </source>
</reference>
<dbReference type="KEGG" id="pabo:BCY86_09035"/>
<dbReference type="Proteomes" id="UP000185544">
    <property type="component" value="Chromosome"/>
</dbReference>
<dbReference type="Pfam" id="PF16327">
    <property type="entry name" value="CcmF_C"/>
    <property type="match status" value="2"/>
</dbReference>
<evidence type="ECO:0000256" key="1">
    <source>
        <dbReference type="ARBA" id="ARBA00009186"/>
    </source>
</evidence>
<proteinExistence type="inferred from homology"/>
<feature type="domain" description="Cytochrome c assembly protein" evidence="4">
    <location>
        <begin position="97"/>
        <end position="299"/>
    </location>
</feature>
<keyword evidence="7" id="KW-1185">Reference proteome</keyword>
<evidence type="ECO:0000259" key="5">
    <source>
        <dbReference type="Pfam" id="PF16327"/>
    </source>
</evidence>
<dbReference type="InterPro" id="IPR032523">
    <property type="entry name" value="CcmF_C"/>
</dbReference>
<evidence type="ECO:0000256" key="2">
    <source>
        <dbReference type="ARBA" id="ARBA00022748"/>
    </source>
</evidence>
<dbReference type="PANTHER" id="PTHR43653">
    <property type="entry name" value="CYTOCHROME C ASSEMBLY PROTEIN-RELATED"/>
    <property type="match status" value="1"/>
</dbReference>
<name>A0A1L6MZF0_9BACT</name>
<dbReference type="GO" id="GO:0017004">
    <property type="term" value="P:cytochrome complex assembly"/>
    <property type="evidence" value="ECO:0007669"/>
    <property type="project" value="UniProtKB-KW"/>
</dbReference>
<dbReference type="InterPro" id="IPR002541">
    <property type="entry name" value="Cyt_c_assembly"/>
</dbReference>
<feature type="transmembrane region" description="Helical" evidence="3">
    <location>
        <begin position="316"/>
        <end position="336"/>
    </location>
</feature>
<keyword evidence="3" id="KW-0472">Membrane</keyword>
<dbReference type="GO" id="GO:0020037">
    <property type="term" value="F:heme binding"/>
    <property type="evidence" value="ECO:0007669"/>
    <property type="project" value="InterPro"/>
</dbReference>
<evidence type="ECO:0000256" key="3">
    <source>
        <dbReference type="SAM" id="Phobius"/>
    </source>
</evidence>
<feature type="transmembrane region" description="Helical" evidence="3">
    <location>
        <begin position="503"/>
        <end position="520"/>
    </location>
</feature>
<comment type="similarity">
    <text evidence="1">Belongs to the CcmF/CycK/Ccl1/NrfE/CcsA family.</text>
</comment>
<dbReference type="GO" id="GO:0016020">
    <property type="term" value="C:membrane"/>
    <property type="evidence" value="ECO:0007669"/>
    <property type="project" value="InterPro"/>
</dbReference>
<feature type="transmembrane region" description="Helical" evidence="3">
    <location>
        <begin position="434"/>
        <end position="451"/>
    </location>
</feature>
<feature type="domain" description="Cytochrome c-type biogenesis protein CcmF C-terminal" evidence="5">
    <location>
        <begin position="421"/>
        <end position="520"/>
    </location>
</feature>
<sequence>MWYSLPSFSTMILLGVLLTASYTLAVAITAGMDETRCNLGAARLGAYATVSLIGVAVCLLAYAFITHDFRIRYVARYSDRSMGLAFLLSSLWGGQDGSILWWLFLLSLHIAVCTKWLKNRYLALQPYVLAVLMAVTIFFCILMVFSANPFATSTAGNRIDGEGLNPLLQNLYMIIHPPSLYMGFVGCTIPFAFAIAALITGRLDREWIVAVRPWMLFSWTFLALGNTLGMLWAYEELGWGGYWAWDPVENAALMPLLTASAYLHSAMIQERRGMFKLWNILLVCFTFFLTIFGTFLTRSGAVSSIHSFAQSSIGSYFIAFLALILFATGFLILYRWPELRGFPPVPSMRRAALGAACFFLLFLCPSFYLTWVSPLPFPLKVSTITLIAGAGTYTAVELIFRRLSRQADSLPSPPLRPSIESLASREFAFMLNNWKLVGLMGFILTATTFPIVSETIWKEKITIGPLYYNAWVQPIGLFIFALMGIGSLFGWKHTSSSSLKKSIVPSFTALAAAFCVHWIIGSRIGFPPLVWGDAPYEGWIGKALQTFSAWAPVLTFSLCAFNTVIIIQEFYSLFYAKQKTKSLQKVPPFLWYAGFFPGFFYTLVTLPSTARRRYGGYIVHLGIVAMFFGFMGSSWNIVREVSLSPGETYPFGRYELEYKGPHIEVDETKRMVFADISVKKKGVPQGILQPAKFIFHKMPDSPTTEVAMLHSLHDDLYIVVGMISPQTKQANFQFHLNPLVSWIWIGCFILMVGSTLCMWPDAQWAESRRAAFARGGFILTTSLWIGTLLFSTLMIYQKEKLTSPLNSTQVGTIHEKNLLN</sequence>
<dbReference type="InterPro" id="IPR003567">
    <property type="entry name" value="Cyt_c_biogenesis"/>
</dbReference>
<dbReference type="EMBL" id="CP016908">
    <property type="protein sequence ID" value="APS00805.1"/>
    <property type="molecule type" value="Genomic_DNA"/>
</dbReference>
<evidence type="ECO:0000313" key="6">
    <source>
        <dbReference type="EMBL" id="APS00805.1"/>
    </source>
</evidence>
<feature type="transmembrane region" description="Helical" evidence="3">
    <location>
        <begin position="252"/>
        <end position="268"/>
    </location>
</feature>
<feature type="transmembrane region" description="Helical" evidence="3">
    <location>
        <begin position="213"/>
        <end position="232"/>
    </location>
</feature>
<feature type="transmembrane region" description="Helical" evidence="3">
    <location>
        <begin position="618"/>
        <end position="638"/>
    </location>
</feature>
<organism evidence="6 7">
    <name type="scientific">Pajaroellobacter abortibovis</name>
    <dbReference type="NCBI Taxonomy" id="1882918"/>
    <lineage>
        <taxon>Bacteria</taxon>
        <taxon>Pseudomonadati</taxon>
        <taxon>Myxococcota</taxon>
        <taxon>Polyangia</taxon>
        <taxon>Polyangiales</taxon>
        <taxon>Polyangiaceae</taxon>
    </lineage>
</organism>
<evidence type="ECO:0000259" key="4">
    <source>
        <dbReference type="Pfam" id="PF01578"/>
    </source>
</evidence>
<feature type="transmembrane region" description="Helical" evidence="3">
    <location>
        <begin position="381"/>
        <end position="400"/>
    </location>
</feature>
<keyword evidence="3" id="KW-0812">Transmembrane</keyword>
<dbReference type="AlphaFoldDB" id="A0A1L6MZF0"/>
<feature type="transmembrane region" description="Helical" evidence="3">
    <location>
        <begin position="277"/>
        <end position="296"/>
    </location>
</feature>
<feature type="transmembrane region" description="Helical" evidence="3">
    <location>
        <begin position="124"/>
        <end position="145"/>
    </location>
</feature>
<feature type="transmembrane region" description="Helical" evidence="3">
    <location>
        <begin position="348"/>
        <end position="369"/>
    </location>
</feature>
<protein>
    <recommendedName>
        <fullName evidence="8">Cytochrome C biogenesis protein</fullName>
    </recommendedName>
</protein>
<keyword evidence="3" id="KW-1133">Transmembrane helix</keyword>
<dbReference type="PRINTS" id="PR01410">
    <property type="entry name" value="CCBIOGENESIS"/>
</dbReference>
<dbReference type="Pfam" id="PF01578">
    <property type="entry name" value="Cytochrom_C_asm"/>
    <property type="match status" value="1"/>
</dbReference>
<feature type="transmembrane region" description="Helical" evidence="3">
    <location>
        <begin position="739"/>
        <end position="759"/>
    </location>
</feature>
<accession>A0A1L6MZF0</accession>
<feature type="domain" description="Cytochrome c-type biogenesis protein CcmF C-terminal" evidence="5">
    <location>
        <begin position="606"/>
        <end position="758"/>
    </location>
</feature>
<feature type="transmembrane region" description="Helical" evidence="3">
    <location>
        <begin position="771"/>
        <end position="796"/>
    </location>
</feature>
<feature type="transmembrane region" description="Helical" evidence="3">
    <location>
        <begin position="99"/>
        <end position="117"/>
    </location>
</feature>
<evidence type="ECO:0008006" key="8">
    <source>
        <dbReference type="Google" id="ProtNLM"/>
    </source>
</evidence>
<evidence type="ECO:0000313" key="7">
    <source>
        <dbReference type="Proteomes" id="UP000185544"/>
    </source>
</evidence>
<dbReference type="OrthoDB" id="9761451at2"/>
<dbReference type="PANTHER" id="PTHR43653:SF1">
    <property type="entry name" value="CYTOCHROME C-TYPE BIOGENESIS PROTEIN CCMF"/>
    <property type="match status" value="1"/>
</dbReference>
<feature type="transmembrane region" description="Helical" evidence="3">
    <location>
        <begin position="589"/>
        <end position="606"/>
    </location>
</feature>
<keyword evidence="2" id="KW-0201">Cytochrome c-type biogenesis</keyword>
<dbReference type="STRING" id="1882918.BCY86_09035"/>
<feature type="transmembrane region" description="Helical" evidence="3">
    <location>
        <begin position="12"/>
        <end position="32"/>
    </location>
</feature>
<feature type="transmembrane region" description="Helical" evidence="3">
    <location>
        <begin position="44"/>
        <end position="65"/>
    </location>
</feature>